<keyword evidence="3" id="KW-1185">Reference proteome</keyword>
<dbReference type="Pfam" id="PF06983">
    <property type="entry name" value="3-dmu-9_3-mt"/>
    <property type="match status" value="1"/>
</dbReference>
<accession>A0A923TAB8</accession>
<dbReference type="InterPro" id="IPR028973">
    <property type="entry name" value="PhnB-like"/>
</dbReference>
<dbReference type="PIRSF" id="PIRSF021700">
    <property type="entry name" value="3_dmu_93_MTrfase"/>
    <property type="match status" value="1"/>
</dbReference>
<dbReference type="Gene3D" id="3.10.180.10">
    <property type="entry name" value="2,3-Dihydroxybiphenyl 1,2-Dioxygenase, domain 1"/>
    <property type="match status" value="1"/>
</dbReference>
<dbReference type="AlphaFoldDB" id="A0A923TAB8"/>
<reference evidence="2" key="1">
    <citation type="submission" date="2020-08" db="EMBL/GenBank/DDBJ databases">
        <title>Lewinella bacteria from marine environments.</title>
        <authorList>
            <person name="Zhong Y."/>
        </authorList>
    </citation>
    <scope>NUCLEOTIDE SEQUENCE</scope>
    <source>
        <strain evidence="2">KCTC 42187</strain>
    </source>
</reference>
<dbReference type="InterPro" id="IPR029068">
    <property type="entry name" value="Glyas_Bleomycin-R_OHBP_Dase"/>
</dbReference>
<dbReference type="CDD" id="cd06588">
    <property type="entry name" value="PhnB_like"/>
    <property type="match status" value="1"/>
</dbReference>
<comment type="caution">
    <text evidence="2">The sequence shown here is derived from an EMBL/GenBank/DDBJ whole genome shotgun (WGS) entry which is preliminary data.</text>
</comment>
<evidence type="ECO:0000313" key="2">
    <source>
        <dbReference type="EMBL" id="MBC6995998.1"/>
    </source>
</evidence>
<dbReference type="PANTHER" id="PTHR33990:SF2">
    <property type="entry name" value="PHNB-LIKE DOMAIN-CONTAINING PROTEIN"/>
    <property type="match status" value="1"/>
</dbReference>
<dbReference type="EMBL" id="JACSIT010000143">
    <property type="protein sequence ID" value="MBC6995998.1"/>
    <property type="molecule type" value="Genomic_DNA"/>
</dbReference>
<evidence type="ECO:0000259" key="1">
    <source>
        <dbReference type="Pfam" id="PF06983"/>
    </source>
</evidence>
<sequence length="142" mass="15917">MAAKAIYTCLWFDGKAQQAAEFYCSVFPSSRILFANQTVVNWELNGQKFMGLNGGPRFTFSEAISLVVDCDTQEEIDHYWNHLTADGGQEGRCGWLKDKFGVSWQIIPTILPALLSDPGKAPRVMAAFMQMNKFDLQTLLEA</sequence>
<evidence type="ECO:0000313" key="3">
    <source>
        <dbReference type="Proteomes" id="UP000650081"/>
    </source>
</evidence>
<dbReference type="RefSeq" id="WP_187468024.1">
    <property type="nucleotide sequence ID" value="NZ_JACSIT010000143.1"/>
</dbReference>
<dbReference type="SUPFAM" id="SSF54593">
    <property type="entry name" value="Glyoxalase/Bleomycin resistance protein/Dihydroxybiphenyl dioxygenase"/>
    <property type="match status" value="1"/>
</dbReference>
<protein>
    <submittedName>
        <fullName evidence="2">VOC family protein</fullName>
    </submittedName>
</protein>
<dbReference type="InterPro" id="IPR009725">
    <property type="entry name" value="3_dmu_93_MTrfase"/>
</dbReference>
<gene>
    <name evidence="2" type="ORF">H9S92_17650</name>
</gene>
<feature type="domain" description="PhnB-like" evidence="1">
    <location>
        <begin position="5"/>
        <end position="107"/>
    </location>
</feature>
<dbReference type="PANTHER" id="PTHR33990">
    <property type="entry name" value="PROTEIN YJDN-RELATED"/>
    <property type="match status" value="1"/>
</dbReference>
<name>A0A923TAB8_9BACT</name>
<dbReference type="Proteomes" id="UP000650081">
    <property type="component" value="Unassembled WGS sequence"/>
</dbReference>
<organism evidence="2 3">
    <name type="scientific">Neolewinella lacunae</name>
    <dbReference type="NCBI Taxonomy" id="1517758"/>
    <lineage>
        <taxon>Bacteria</taxon>
        <taxon>Pseudomonadati</taxon>
        <taxon>Bacteroidota</taxon>
        <taxon>Saprospiria</taxon>
        <taxon>Saprospirales</taxon>
        <taxon>Lewinellaceae</taxon>
        <taxon>Neolewinella</taxon>
    </lineage>
</organism>
<proteinExistence type="predicted"/>